<evidence type="ECO:0000256" key="1">
    <source>
        <dbReference type="SAM" id="SignalP"/>
    </source>
</evidence>
<keyword evidence="1" id="KW-0732">Signal</keyword>
<organism evidence="2 3">
    <name type="scientific">Ranitomeya imitator</name>
    <name type="common">mimic poison frog</name>
    <dbReference type="NCBI Taxonomy" id="111125"/>
    <lineage>
        <taxon>Eukaryota</taxon>
        <taxon>Metazoa</taxon>
        <taxon>Chordata</taxon>
        <taxon>Craniata</taxon>
        <taxon>Vertebrata</taxon>
        <taxon>Euteleostomi</taxon>
        <taxon>Amphibia</taxon>
        <taxon>Batrachia</taxon>
        <taxon>Anura</taxon>
        <taxon>Neobatrachia</taxon>
        <taxon>Hyloidea</taxon>
        <taxon>Dendrobatidae</taxon>
        <taxon>Dendrobatinae</taxon>
        <taxon>Ranitomeya</taxon>
    </lineage>
</organism>
<evidence type="ECO:0000313" key="2">
    <source>
        <dbReference type="EMBL" id="CAJ0943323.1"/>
    </source>
</evidence>
<name>A0ABN9LN95_9NEOB</name>
<protein>
    <recommendedName>
        <fullName evidence="4">Secreted protein</fullName>
    </recommendedName>
</protein>
<dbReference type="EMBL" id="CAUEEQ010020958">
    <property type="protein sequence ID" value="CAJ0943323.1"/>
    <property type="molecule type" value="Genomic_DNA"/>
</dbReference>
<keyword evidence="3" id="KW-1185">Reference proteome</keyword>
<accession>A0ABN9LN95</accession>
<evidence type="ECO:0000313" key="3">
    <source>
        <dbReference type="Proteomes" id="UP001176940"/>
    </source>
</evidence>
<reference evidence="2" key="1">
    <citation type="submission" date="2023-07" db="EMBL/GenBank/DDBJ databases">
        <authorList>
            <person name="Stuckert A."/>
        </authorList>
    </citation>
    <scope>NUCLEOTIDE SEQUENCE</scope>
</reference>
<feature type="signal peptide" evidence="1">
    <location>
        <begin position="1"/>
        <end position="26"/>
    </location>
</feature>
<feature type="chain" id="PRO_5045626761" description="Secreted protein" evidence="1">
    <location>
        <begin position="27"/>
        <end position="201"/>
    </location>
</feature>
<comment type="caution">
    <text evidence="2">The sequence shown here is derived from an EMBL/GenBank/DDBJ whole genome shotgun (WGS) entry which is preliminary data.</text>
</comment>
<sequence>MVAAVVAAVVAMEAAVVEVATTVVAADDSNGGDDSTPERGVYLIRPLSQSFHGLQNICSSNVGATIPGATHHCSHQCSIRANVHSDDKGRRLNGRVQCDKLHPTLTNFKLWGPLPPADCRPFYSVRDNRSMLRLSRTEENSRLTRTHISLWGRVRQRTPIGYHRSAVRYKRTPAMEEMEKLISPQLCSDPPCARENLSTDA</sequence>
<evidence type="ECO:0008006" key="4">
    <source>
        <dbReference type="Google" id="ProtNLM"/>
    </source>
</evidence>
<proteinExistence type="predicted"/>
<dbReference type="Proteomes" id="UP001176940">
    <property type="component" value="Unassembled WGS sequence"/>
</dbReference>
<gene>
    <name evidence="2" type="ORF">RIMI_LOCUS9903435</name>
</gene>